<evidence type="ECO:0000313" key="1">
    <source>
        <dbReference type="EMBL" id="KKM02266.1"/>
    </source>
</evidence>
<organism evidence="1">
    <name type="scientific">marine sediment metagenome</name>
    <dbReference type="NCBI Taxonomy" id="412755"/>
    <lineage>
        <taxon>unclassified sequences</taxon>
        <taxon>metagenomes</taxon>
        <taxon>ecological metagenomes</taxon>
    </lineage>
</organism>
<dbReference type="AlphaFoldDB" id="A0A0F9J8Y3"/>
<proteinExistence type="predicted"/>
<dbReference type="EMBL" id="LAZR01016983">
    <property type="protein sequence ID" value="KKM02266.1"/>
    <property type="molecule type" value="Genomic_DNA"/>
</dbReference>
<sequence>MDFKDWIFILIKEFRAEFQKLNPQEQKEAINHFNNFQPPCQINGLSIKKKLWHNQLHTNYLQYLLISNDPRKDDLDVSIYGPFSYIKDFNQIFKILSELESENLLRDIRDKIDLISPYSFIKSKNKNKPTLWGWTGRQPLQSTEIIVSREILLNSFSLFKIPEKIKKKIEEKYTPHTPPDYSSRNS</sequence>
<accession>A0A0F9J8Y3</accession>
<name>A0A0F9J8Y3_9ZZZZ</name>
<protein>
    <submittedName>
        <fullName evidence="1">Uncharacterized protein</fullName>
    </submittedName>
</protein>
<comment type="caution">
    <text evidence="1">The sequence shown here is derived from an EMBL/GenBank/DDBJ whole genome shotgun (WGS) entry which is preliminary data.</text>
</comment>
<reference evidence="1" key="1">
    <citation type="journal article" date="2015" name="Nature">
        <title>Complex archaea that bridge the gap between prokaryotes and eukaryotes.</title>
        <authorList>
            <person name="Spang A."/>
            <person name="Saw J.H."/>
            <person name="Jorgensen S.L."/>
            <person name="Zaremba-Niedzwiedzka K."/>
            <person name="Martijn J."/>
            <person name="Lind A.E."/>
            <person name="van Eijk R."/>
            <person name="Schleper C."/>
            <person name="Guy L."/>
            <person name="Ettema T.J."/>
        </authorList>
    </citation>
    <scope>NUCLEOTIDE SEQUENCE</scope>
</reference>
<gene>
    <name evidence="1" type="ORF">LCGC14_1786130</name>
</gene>